<accession>V4A3X7</accession>
<dbReference type="KEGG" id="lgi:LOTGIDRAFT_148048"/>
<dbReference type="OrthoDB" id="28245at2759"/>
<evidence type="ECO:0000313" key="2">
    <source>
        <dbReference type="Proteomes" id="UP000030746"/>
    </source>
</evidence>
<keyword evidence="2" id="KW-1185">Reference proteome</keyword>
<dbReference type="RefSeq" id="XP_009061381.1">
    <property type="nucleotide sequence ID" value="XM_009063133.1"/>
</dbReference>
<protein>
    <submittedName>
        <fullName evidence="1">Uncharacterized protein</fullName>
    </submittedName>
</protein>
<evidence type="ECO:0000313" key="1">
    <source>
        <dbReference type="EMBL" id="ESO87931.1"/>
    </source>
</evidence>
<dbReference type="EMBL" id="KB202807">
    <property type="protein sequence ID" value="ESO87931.1"/>
    <property type="molecule type" value="Genomic_DNA"/>
</dbReference>
<dbReference type="Proteomes" id="UP000030746">
    <property type="component" value="Unassembled WGS sequence"/>
</dbReference>
<dbReference type="STRING" id="225164.V4A3X7"/>
<reference evidence="1 2" key="1">
    <citation type="journal article" date="2013" name="Nature">
        <title>Insights into bilaterian evolution from three spiralian genomes.</title>
        <authorList>
            <person name="Simakov O."/>
            <person name="Marletaz F."/>
            <person name="Cho S.J."/>
            <person name="Edsinger-Gonzales E."/>
            <person name="Havlak P."/>
            <person name="Hellsten U."/>
            <person name="Kuo D.H."/>
            <person name="Larsson T."/>
            <person name="Lv J."/>
            <person name="Arendt D."/>
            <person name="Savage R."/>
            <person name="Osoegawa K."/>
            <person name="de Jong P."/>
            <person name="Grimwood J."/>
            <person name="Chapman J.A."/>
            <person name="Shapiro H."/>
            <person name="Aerts A."/>
            <person name="Otillar R.P."/>
            <person name="Terry A.Y."/>
            <person name="Boore J.L."/>
            <person name="Grigoriev I.V."/>
            <person name="Lindberg D.R."/>
            <person name="Seaver E.C."/>
            <person name="Weisblat D.A."/>
            <person name="Putnam N.H."/>
            <person name="Rokhsar D.S."/>
        </authorList>
    </citation>
    <scope>NUCLEOTIDE SEQUENCE [LARGE SCALE GENOMIC DNA]</scope>
</reference>
<dbReference type="AlphaFoldDB" id="V4A3X7"/>
<organism evidence="1 2">
    <name type="scientific">Lottia gigantea</name>
    <name type="common">Giant owl limpet</name>
    <dbReference type="NCBI Taxonomy" id="225164"/>
    <lineage>
        <taxon>Eukaryota</taxon>
        <taxon>Metazoa</taxon>
        <taxon>Spiralia</taxon>
        <taxon>Lophotrochozoa</taxon>
        <taxon>Mollusca</taxon>
        <taxon>Gastropoda</taxon>
        <taxon>Patellogastropoda</taxon>
        <taxon>Lottioidea</taxon>
        <taxon>Lottiidae</taxon>
        <taxon>Lottia</taxon>
    </lineage>
</organism>
<dbReference type="CTD" id="20235332"/>
<sequence>MSCFRLLCEEADIRCGADEMAVTQLLPNYNVYSELAATSTVLPTGRAALQKRIMALLRKIEVSTSGNSQVSNKSLFMNLYQ</sequence>
<gene>
    <name evidence="1" type="ORF">LOTGIDRAFT_148048</name>
</gene>
<proteinExistence type="predicted"/>
<name>V4A3X7_LOTGI</name>
<dbReference type="GeneID" id="20235332"/>